<evidence type="ECO:0000313" key="1">
    <source>
        <dbReference type="EMBL" id="CAJ2632942.1"/>
    </source>
</evidence>
<dbReference type="Proteomes" id="UP001177021">
    <property type="component" value="Unassembled WGS sequence"/>
</dbReference>
<protein>
    <submittedName>
        <fullName evidence="1">Uncharacterized protein</fullName>
    </submittedName>
</protein>
<proteinExistence type="predicted"/>
<dbReference type="EMBL" id="CASHSV030000001">
    <property type="protein sequence ID" value="CAJ2632942.1"/>
    <property type="molecule type" value="Genomic_DNA"/>
</dbReference>
<name>A0ACB0IPZ3_TRIPR</name>
<keyword evidence="2" id="KW-1185">Reference proteome</keyword>
<evidence type="ECO:0000313" key="2">
    <source>
        <dbReference type="Proteomes" id="UP001177021"/>
    </source>
</evidence>
<organism evidence="1 2">
    <name type="scientific">Trifolium pratense</name>
    <name type="common">Red clover</name>
    <dbReference type="NCBI Taxonomy" id="57577"/>
    <lineage>
        <taxon>Eukaryota</taxon>
        <taxon>Viridiplantae</taxon>
        <taxon>Streptophyta</taxon>
        <taxon>Embryophyta</taxon>
        <taxon>Tracheophyta</taxon>
        <taxon>Spermatophyta</taxon>
        <taxon>Magnoliopsida</taxon>
        <taxon>eudicotyledons</taxon>
        <taxon>Gunneridae</taxon>
        <taxon>Pentapetalae</taxon>
        <taxon>rosids</taxon>
        <taxon>fabids</taxon>
        <taxon>Fabales</taxon>
        <taxon>Fabaceae</taxon>
        <taxon>Papilionoideae</taxon>
        <taxon>50 kb inversion clade</taxon>
        <taxon>NPAAA clade</taxon>
        <taxon>Hologalegina</taxon>
        <taxon>IRL clade</taxon>
        <taxon>Trifolieae</taxon>
        <taxon>Trifolium</taxon>
    </lineage>
</organism>
<comment type="caution">
    <text evidence="1">The sequence shown here is derived from an EMBL/GenBank/DDBJ whole genome shotgun (WGS) entry which is preliminary data.</text>
</comment>
<accession>A0ACB0IPZ3</accession>
<gene>
    <name evidence="1" type="ORF">MILVUS5_LOCUS4134</name>
</gene>
<sequence length="730" mass="81800">MGSRVRQPRKRLQKIMSCLCSGEIVKEQEEDTMVPSSSESLATKDFFSATASGFSGQDGQVERRLDSGNIEQAELSLRESGILNYEEARALLGRYEFQEGNIEAALHVFEGINIAAVTPKIKDFLAKSRERPRRRSRSYTTPPMSIHTAGLLLEAILLKAKCLQVLGRFEESAQTCKVILDMIESSLPEGLPQNFGAECKLQETLSKAVELLPELWILADCPREVILSYRRALLHQWNLDAETTAKIQKEFAIFLLYSGAEEIPPDFRSHMDSSFVPRNNIEEAILLLMILQRKVSLNKIERDPSILEHLSFALSVSGDLTALANQWEELPPGTINRRERYHALALCYYGADKDLVAHNLLKKVLCSSEDPKHVPALLMASKICCENPELAKDGVSYACRVRENLDGKCNQLESLANCLLGISLSTYSKFAVSNSETFDRQSEALHSLETASTMTGTNDPLVLYYLSLECAEQRKLDSALHYAERFLSLEAGSNIKGWLLLARILSAQKQFLDAESIVDSALDRTGIWDQGVLLRTKAKLQIAQGKVPSAIETYIRLLAIFLVQRKTFGSRTKLYKDGRDHARNLEVEIWHDLAYVYISLSRWHDAEVCLSKSKAIKLYSASRCHVIGTMLEAKGLYKEALKSFRDALNLDPTHVPSLISTAAVLRQYDTPSNPAARSFLMDALRLDKTNASAWHHLGILHKAEGRVFEAAECFQAANSLEETEPVEPFR</sequence>
<reference evidence="1" key="1">
    <citation type="submission" date="2023-10" db="EMBL/GenBank/DDBJ databases">
        <authorList>
            <person name="Rodriguez Cubillos JULIANA M."/>
            <person name="De Vega J."/>
        </authorList>
    </citation>
    <scope>NUCLEOTIDE SEQUENCE</scope>
</reference>